<protein>
    <submittedName>
        <fullName evidence="2">Uncharacterized protein</fullName>
    </submittedName>
</protein>
<dbReference type="Proteomes" id="UP001236258">
    <property type="component" value="Unassembled WGS sequence"/>
</dbReference>
<gene>
    <name evidence="2" type="ORF">Q3O59_14145</name>
</gene>
<proteinExistence type="predicted"/>
<reference evidence="2 3" key="1">
    <citation type="submission" date="2023-08" db="EMBL/GenBank/DDBJ databases">
        <authorList>
            <person name="Joshi A."/>
            <person name="Thite S."/>
        </authorList>
    </citation>
    <scope>NUCLEOTIDE SEQUENCE [LARGE SCALE GENOMIC DNA]</scope>
    <source>
        <strain evidence="2 3">1E1</strain>
    </source>
</reference>
<feature type="chain" id="PRO_5045605802" evidence="1">
    <location>
        <begin position="25"/>
        <end position="81"/>
    </location>
</feature>
<comment type="caution">
    <text evidence="2">The sequence shown here is derived from an EMBL/GenBank/DDBJ whole genome shotgun (WGS) entry which is preliminary data.</text>
</comment>
<organism evidence="2 3">
    <name type="scientific">Alkalimonas delamerensis</name>
    <dbReference type="NCBI Taxonomy" id="265981"/>
    <lineage>
        <taxon>Bacteria</taxon>
        <taxon>Pseudomonadati</taxon>
        <taxon>Pseudomonadota</taxon>
        <taxon>Gammaproteobacteria</taxon>
        <taxon>Alkalimonas</taxon>
    </lineage>
</organism>
<feature type="signal peptide" evidence="1">
    <location>
        <begin position="1"/>
        <end position="24"/>
    </location>
</feature>
<dbReference type="RefSeq" id="WP_305946204.1">
    <property type="nucleotide sequence ID" value="NZ_JAUZVY010000006.1"/>
</dbReference>
<accession>A0ABT9GT62</accession>
<evidence type="ECO:0000313" key="2">
    <source>
        <dbReference type="EMBL" id="MDP4530166.1"/>
    </source>
</evidence>
<evidence type="ECO:0000313" key="3">
    <source>
        <dbReference type="Proteomes" id="UP001236258"/>
    </source>
</evidence>
<keyword evidence="3" id="KW-1185">Reference proteome</keyword>
<dbReference type="EMBL" id="JAUZVY010000006">
    <property type="protein sequence ID" value="MDP4530166.1"/>
    <property type="molecule type" value="Genomic_DNA"/>
</dbReference>
<name>A0ABT9GT62_9GAMM</name>
<sequence>MKKLTCSSIALISAAVLLGNSAIAESKTSSETETMTAPYVQLIADEGRILMEEVRAEIKLELRRRIRDAIRELPLSLNRPG</sequence>
<evidence type="ECO:0000256" key="1">
    <source>
        <dbReference type="SAM" id="SignalP"/>
    </source>
</evidence>
<keyword evidence="1" id="KW-0732">Signal</keyword>